<dbReference type="PANTHER" id="PTHR47373:SF1">
    <property type="entry name" value="CYSTEINE PROTEINASE INHIBITOR 2"/>
    <property type="match status" value="1"/>
</dbReference>
<dbReference type="SMART" id="SM00043">
    <property type="entry name" value="CY"/>
    <property type="match status" value="1"/>
</dbReference>
<dbReference type="PANTHER" id="PTHR47373">
    <property type="entry name" value="CYSTEINE PROTEINASE INHIBITOR 2"/>
    <property type="match status" value="1"/>
</dbReference>
<keyword evidence="7" id="KW-1185">Reference proteome</keyword>
<evidence type="ECO:0000313" key="6">
    <source>
        <dbReference type="EMBL" id="MQM18916.1"/>
    </source>
</evidence>
<dbReference type="AlphaFoldDB" id="A0A843XHU5"/>
<feature type="signal peptide" evidence="4">
    <location>
        <begin position="1"/>
        <end position="30"/>
    </location>
</feature>
<name>A0A843XHU5_COLES</name>
<keyword evidence="3" id="KW-0789">Thiol protease inhibitor</keyword>
<evidence type="ECO:0000256" key="1">
    <source>
        <dbReference type="ARBA" id="ARBA00007233"/>
    </source>
</evidence>
<dbReference type="CDD" id="cd00042">
    <property type="entry name" value="CY"/>
    <property type="match status" value="1"/>
</dbReference>
<dbReference type="Proteomes" id="UP000652761">
    <property type="component" value="Unassembled WGS sequence"/>
</dbReference>
<dbReference type="GO" id="GO:0004869">
    <property type="term" value="F:cysteine-type endopeptidase inhibitor activity"/>
    <property type="evidence" value="ECO:0007669"/>
    <property type="project" value="UniProtKB-KW"/>
</dbReference>
<feature type="chain" id="PRO_5032486723" description="Cystatin domain-containing protein" evidence="4">
    <location>
        <begin position="31"/>
        <end position="258"/>
    </location>
</feature>
<dbReference type="Gene3D" id="3.10.450.10">
    <property type="match status" value="1"/>
</dbReference>
<dbReference type="SUPFAM" id="SSF54403">
    <property type="entry name" value="Cystatin/monellin"/>
    <property type="match status" value="1"/>
</dbReference>
<proteinExistence type="inferred from homology"/>
<evidence type="ECO:0000256" key="4">
    <source>
        <dbReference type="SAM" id="SignalP"/>
    </source>
</evidence>
<dbReference type="EMBL" id="NMUH01008527">
    <property type="protein sequence ID" value="MQM18916.1"/>
    <property type="molecule type" value="Genomic_DNA"/>
</dbReference>
<comment type="similarity">
    <text evidence="1">Belongs to the cystatin family. Phytocystatin subfamily.</text>
</comment>
<dbReference type="InterPro" id="IPR046350">
    <property type="entry name" value="Cystatin_sf"/>
</dbReference>
<evidence type="ECO:0000256" key="2">
    <source>
        <dbReference type="ARBA" id="ARBA00022690"/>
    </source>
</evidence>
<dbReference type="OrthoDB" id="1908104at2759"/>
<sequence length="258" mass="26714">MASGSAVVSVSLLFLLVAAVICMPSPSAAAASSGSRGWKVGGRTVVSDVRENKEVQDLGRFAVREHNRRLGPGARADRRLVFGGVVGAERQVVSGIKYYLQIVAVSDQEAAVPGSGHLFDAVVVVKAWLGSKDLLSFSPSSSNLRAVDGKVCSVQWAFDPESSSPPPTSPPANTVIAAYFVVAPRPTAADATAPSRCCSYDVLLPPLLMRLEPGHTAASCCCTIAPYSAIARSAAAAAFLLPPLLASSPMIAAVDAHQ</sequence>
<evidence type="ECO:0000313" key="7">
    <source>
        <dbReference type="Proteomes" id="UP000652761"/>
    </source>
</evidence>
<keyword evidence="2" id="KW-0646">Protease inhibitor</keyword>
<keyword evidence="4" id="KW-0732">Signal</keyword>
<protein>
    <recommendedName>
        <fullName evidence="5">Cystatin domain-containing protein</fullName>
    </recommendedName>
</protein>
<evidence type="ECO:0000259" key="5">
    <source>
        <dbReference type="SMART" id="SM00043"/>
    </source>
</evidence>
<gene>
    <name evidence="6" type="ORF">Taro_051916</name>
</gene>
<feature type="domain" description="Cystatin" evidence="5">
    <location>
        <begin position="40"/>
        <end position="140"/>
    </location>
</feature>
<organism evidence="6 7">
    <name type="scientific">Colocasia esculenta</name>
    <name type="common">Wild taro</name>
    <name type="synonym">Arum esculentum</name>
    <dbReference type="NCBI Taxonomy" id="4460"/>
    <lineage>
        <taxon>Eukaryota</taxon>
        <taxon>Viridiplantae</taxon>
        <taxon>Streptophyta</taxon>
        <taxon>Embryophyta</taxon>
        <taxon>Tracheophyta</taxon>
        <taxon>Spermatophyta</taxon>
        <taxon>Magnoliopsida</taxon>
        <taxon>Liliopsida</taxon>
        <taxon>Araceae</taxon>
        <taxon>Aroideae</taxon>
        <taxon>Colocasieae</taxon>
        <taxon>Colocasia</taxon>
    </lineage>
</organism>
<evidence type="ECO:0000256" key="3">
    <source>
        <dbReference type="ARBA" id="ARBA00022704"/>
    </source>
</evidence>
<accession>A0A843XHU5</accession>
<comment type="caution">
    <text evidence="6">The sequence shown here is derived from an EMBL/GenBank/DDBJ whole genome shotgun (WGS) entry which is preliminary data.</text>
</comment>
<dbReference type="InterPro" id="IPR000010">
    <property type="entry name" value="Cystatin_dom"/>
</dbReference>
<reference evidence="6" key="1">
    <citation type="submission" date="2017-07" db="EMBL/GenBank/DDBJ databases">
        <title>Taro Niue Genome Assembly and Annotation.</title>
        <authorList>
            <person name="Atibalentja N."/>
            <person name="Keating K."/>
            <person name="Fields C.J."/>
        </authorList>
    </citation>
    <scope>NUCLEOTIDE SEQUENCE</scope>
    <source>
        <strain evidence="6">Niue_2</strain>
        <tissue evidence="6">Leaf</tissue>
    </source>
</reference>
<dbReference type="Pfam" id="PF16845">
    <property type="entry name" value="SQAPI"/>
    <property type="match status" value="1"/>
</dbReference>